<gene>
    <name evidence="5" type="ORF">GFD30_13170</name>
</gene>
<sequence>MRSSSQPCSEPRPSGGGPIKVPHVARTKRTGRRSGNPDTRSEILSAARRLFADEGFESVSMRRIAGEAGVDPSLIHHYFGSKDELFMAAIEIPFDPAPEVEAVLKSGDVDGAGGRLMHAFVAIWDGPHHEKLLAVVRTSLSKPAMAFVLRQLFEHRIVKTVESTLGGQVDHIPIRANFIASQIFGLVVTRYILKLEPMASLSEAELAETVGPTIDRYLTMPVEHLSRES</sequence>
<dbReference type="AlphaFoldDB" id="A0A6L5GA22"/>
<dbReference type="Proteomes" id="UP000477750">
    <property type="component" value="Unassembled WGS sequence"/>
</dbReference>
<dbReference type="InterPro" id="IPR036271">
    <property type="entry name" value="Tet_transcr_reg_TetR-rel_C_sf"/>
</dbReference>
<accession>A0A6L5GA22</accession>
<evidence type="ECO:0000256" key="2">
    <source>
        <dbReference type="PROSITE-ProRule" id="PRU00335"/>
    </source>
</evidence>
<dbReference type="SUPFAM" id="SSF46689">
    <property type="entry name" value="Homeodomain-like"/>
    <property type="match status" value="1"/>
</dbReference>
<dbReference type="InterPro" id="IPR050109">
    <property type="entry name" value="HTH-type_TetR-like_transc_reg"/>
</dbReference>
<dbReference type="EMBL" id="WIAO01000014">
    <property type="protein sequence ID" value="MQM26515.1"/>
    <property type="molecule type" value="Genomic_DNA"/>
</dbReference>
<dbReference type="Gene3D" id="1.10.10.60">
    <property type="entry name" value="Homeodomain-like"/>
    <property type="match status" value="1"/>
</dbReference>
<feature type="compositionally biased region" description="Basic residues" evidence="3">
    <location>
        <begin position="23"/>
        <end position="32"/>
    </location>
</feature>
<keyword evidence="1 2" id="KW-0238">DNA-binding</keyword>
<dbReference type="SUPFAM" id="SSF48498">
    <property type="entry name" value="Tetracyclin repressor-like, C-terminal domain"/>
    <property type="match status" value="1"/>
</dbReference>
<organism evidence="5 6">
    <name type="scientific">Glycomyces albidus</name>
    <dbReference type="NCBI Taxonomy" id="2656774"/>
    <lineage>
        <taxon>Bacteria</taxon>
        <taxon>Bacillati</taxon>
        <taxon>Actinomycetota</taxon>
        <taxon>Actinomycetes</taxon>
        <taxon>Glycomycetales</taxon>
        <taxon>Glycomycetaceae</taxon>
        <taxon>Glycomyces</taxon>
    </lineage>
</organism>
<evidence type="ECO:0000313" key="5">
    <source>
        <dbReference type="EMBL" id="MQM26515.1"/>
    </source>
</evidence>
<dbReference type="PROSITE" id="PS50977">
    <property type="entry name" value="HTH_TETR_2"/>
    <property type="match status" value="1"/>
</dbReference>
<name>A0A6L5GA22_9ACTN</name>
<dbReference type="PANTHER" id="PTHR30055:SF235">
    <property type="entry name" value="TRANSCRIPTIONAL REGULATORY PROTEIN"/>
    <property type="match status" value="1"/>
</dbReference>
<protein>
    <submittedName>
        <fullName evidence="5">TetR family transcriptional regulator</fullName>
    </submittedName>
</protein>
<dbReference type="InterPro" id="IPR001647">
    <property type="entry name" value="HTH_TetR"/>
</dbReference>
<dbReference type="InterPro" id="IPR041678">
    <property type="entry name" value="TetR_C_16"/>
</dbReference>
<dbReference type="InterPro" id="IPR009057">
    <property type="entry name" value="Homeodomain-like_sf"/>
</dbReference>
<dbReference type="GO" id="GO:0000976">
    <property type="term" value="F:transcription cis-regulatory region binding"/>
    <property type="evidence" value="ECO:0007669"/>
    <property type="project" value="TreeGrafter"/>
</dbReference>
<feature type="DNA-binding region" description="H-T-H motif" evidence="2">
    <location>
        <begin position="60"/>
        <end position="79"/>
    </location>
</feature>
<dbReference type="PANTHER" id="PTHR30055">
    <property type="entry name" value="HTH-TYPE TRANSCRIPTIONAL REGULATOR RUTR"/>
    <property type="match status" value="1"/>
</dbReference>
<proteinExistence type="predicted"/>
<dbReference type="GO" id="GO:0003700">
    <property type="term" value="F:DNA-binding transcription factor activity"/>
    <property type="evidence" value="ECO:0007669"/>
    <property type="project" value="TreeGrafter"/>
</dbReference>
<comment type="caution">
    <text evidence="5">The sequence shown here is derived from an EMBL/GenBank/DDBJ whole genome shotgun (WGS) entry which is preliminary data.</text>
</comment>
<feature type="domain" description="HTH tetR-type" evidence="4">
    <location>
        <begin position="37"/>
        <end position="97"/>
    </location>
</feature>
<evidence type="ECO:0000259" key="4">
    <source>
        <dbReference type="PROSITE" id="PS50977"/>
    </source>
</evidence>
<evidence type="ECO:0000256" key="3">
    <source>
        <dbReference type="SAM" id="MobiDB-lite"/>
    </source>
</evidence>
<dbReference type="Gene3D" id="1.10.357.10">
    <property type="entry name" value="Tetracycline Repressor, domain 2"/>
    <property type="match status" value="1"/>
</dbReference>
<keyword evidence="6" id="KW-1185">Reference proteome</keyword>
<evidence type="ECO:0000256" key="1">
    <source>
        <dbReference type="ARBA" id="ARBA00023125"/>
    </source>
</evidence>
<dbReference type="Pfam" id="PF00440">
    <property type="entry name" value="TetR_N"/>
    <property type="match status" value="1"/>
</dbReference>
<feature type="region of interest" description="Disordered" evidence="3">
    <location>
        <begin position="1"/>
        <end position="41"/>
    </location>
</feature>
<reference evidence="5 6" key="1">
    <citation type="submission" date="2019-10" db="EMBL/GenBank/DDBJ databases">
        <title>Glycomyces albidus sp. nov., a novel actinomycete isolated from rhizosphere soil of wheat (Triticum aestivum L.).</title>
        <authorList>
            <person name="Qian L."/>
        </authorList>
    </citation>
    <scope>NUCLEOTIDE SEQUENCE [LARGE SCALE GENOMIC DNA]</scope>
    <source>
        <strain evidence="5 6">NEAU-7082</strain>
    </source>
</reference>
<dbReference type="Pfam" id="PF17920">
    <property type="entry name" value="TetR_C_16"/>
    <property type="match status" value="1"/>
</dbReference>
<evidence type="ECO:0000313" key="6">
    <source>
        <dbReference type="Proteomes" id="UP000477750"/>
    </source>
</evidence>
<dbReference type="PRINTS" id="PR00455">
    <property type="entry name" value="HTHTETR"/>
</dbReference>